<evidence type="ECO:0000313" key="11">
    <source>
        <dbReference type="Proteomes" id="UP001152797"/>
    </source>
</evidence>
<feature type="compositionally biased region" description="Low complexity" evidence="7">
    <location>
        <begin position="112"/>
        <end position="128"/>
    </location>
</feature>
<evidence type="ECO:0000313" key="10">
    <source>
        <dbReference type="EMBL" id="CAL4774818.1"/>
    </source>
</evidence>
<dbReference type="SUPFAM" id="SSF53335">
    <property type="entry name" value="S-adenosyl-L-methionine-dependent methyltransferases"/>
    <property type="match status" value="1"/>
</dbReference>
<keyword evidence="2 4" id="KW-0808">Transferase</keyword>
<dbReference type="InterPro" id="IPR001525">
    <property type="entry name" value="C5_MeTfrase"/>
</dbReference>
<accession>A0A9P1CC04</accession>
<keyword evidence="3 4" id="KW-0949">S-adenosyl-L-methionine</keyword>
<evidence type="ECO:0000256" key="3">
    <source>
        <dbReference type="ARBA" id="ARBA00022691"/>
    </source>
</evidence>
<dbReference type="InterPro" id="IPR029063">
    <property type="entry name" value="SAM-dependent_MTases_sf"/>
</dbReference>
<evidence type="ECO:0000256" key="6">
    <source>
        <dbReference type="SAM" id="Coils"/>
    </source>
</evidence>
<keyword evidence="1 4" id="KW-0489">Methyltransferase</keyword>
<evidence type="ECO:0000256" key="8">
    <source>
        <dbReference type="SAM" id="SignalP"/>
    </source>
</evidence>
<dbReference type="Gene3D" id="3.40.50.150">
    <property type="entry name" value="Vaccinia Virus protein VP39"/>
    <property type="match status" value="1"/>
</dbReference>
<dbReference type="GO" id="GO:0008168">
    <property type="term" value="F:methyltransferase activity"/>
    <property type="evidence" value="ECO:0007669"/>
    <property type="project" value="UniProtKB-KW"/>
</dbReference>
<feature type="region of interest" description="Disordered" evidence="7">
    <location>
        <begin position="64"/>
        <end position="149"/>
    </location>
</feature>
<dbReference type="EMBL" id="CAMXCT030001173">
    <property type="protein sequence ID" value="CAL4774818.1"/>
    <property type="molecule type" value="Genomic_DNA"/>
</dbReference>
<keyword evidence="8" id="KW-0732">Signal</keyword>
<evidence type="ECO:0000256" key="7">
    <source>
        <dbReference type="SAM" id="MobiDB-lite"/>
    </source>
</evidence>
<evidence type="ECO:0000256" key="1">
    <source>
        <dbReference type="ARBA" id="ARBA00022603"/>
    </source>
</evidence>
<reference evidence="10 11" key="2">
    <citation type="submission" date="2024-05" db="EMBL/GenBank/DDBJ databases">
        <authorList>
            <person name="Chen Y."/>
            <person name="Shah S."/>
            <person name="Dougan E. K."/>
            <person name="Thang M."/>
            <person name="Chan C."/>
        </authorList>
    </citation>
    <scope>NUCLEOTIDE SEQUENCE [LARGE SCALE GENOMIC DNA]</scope>
</reference>
<evidence type="ECO:0000256" key="2">
    <source>
        <dbReference type="ARBA" id="ARBA00022679"/>
    </source>
</evidence>
<dbReference type="PROSITE" id="PS51679">
    <property type="entry name" value="SAM_MT_C5"/>
    <property type="match status" value="1"/>
</dbReference>
<feature type="active site" evidence="4">
    <location>
        <position position="1316"/>
    </location>
</feature>
<dbReference type="EMBL" id="CAMXCT010001173">
    <property type="protein sequence ID" value="CAI3987506.1"/>
    <property type="molecule type" value="Genomic_DNA"/>
</dbReference>
<protein>
    <submittedName>
        <fullName evidence="10">Type II methyltransferase M.NgoBI (M.NgoBI) (Cytosine-specific methyltransferase NgoBI) (M.NgoI) (Modification methylase NgoBI)</fullName>
    </submittedName>
</protein>
<feature type="compositionally biased region" description="Low complexity" evidence="7">
    <location>
        <begin position="1152"/>
        <end position="1193"/>
    </location>
</feature>
<feature type="compositionally biased region" description="Pro residues" evidence="7">
    <location>
        <begin position="23"/>
        <end position="33"/>
    </location>
</feature>
<dbReference type="Proteomes" id="UP001152797">
    <property type="component" value="Unassembled WGS sequence"/>
</dbReference>
<dbReference type="InterPro" id="IPR050750">
    <property type="entry name" value="C5-MTase"/>
</dbReference>
<organism evidence="9">
    <name type="scientific">Cladocopium goreaui</name>
    <dbReference type="NCBI Taxonomy" id="2562237"/>
    <lineage>
        <taxon>Eukaryota</taxon>
        <taxon>Sar</taxon>
        <taxon>Alveolata</taxon>
        <taxon>Dinophyceae</taxon>
        <taxon>Suessiales</taxon>
        <taxon>Symbiodiniaceae</taxon>
        <taxon>Cladocopium</taxon>
    </lineage>
</organism>
<dbReference type="PANTHER" id="PTHR46098">
    <property type="entry name" value="TRNA (CYTOSINE(38)-C(5))-METHYLTRANSFERASE"/>
    <property type="match status" value="1"/>
</dbReference>
<keyword evidence="11" id="KW-1185">Reference proteome</keyword>
<dbReference type="OrthoDB" id="469735at2759"/>
<feature type="compositionally biased region" description="Low complexity" evidence="7">
    <location>
        <begin position="83"/>
        <end position="92"/>
    </location>
</feature>
<reference evidence="9" key="1">
    <citation type="submission" date="2022-10" db="EMBL/GenBank/DDBJ databases">
        <authorList>
            <person name="Chen Y."/>
            <person name="Dougan E. K."/>
            <person name="Chan C."/>
            <person name="Rhodes N."/>
            <person name="Thang M."/>
        </authorList>
    </citation>
    <scope>NUCLEOTIDE SEQUENCE</scope>
</reference>
<feature type="region of interest" description="Disordered" evidence="7">
    <location>
        <begin position="1147"/>
        <end position="1218"/>
    </location>
</feature>
<feature type="region of interest" description="Disordered" evidence="7">
    <location>
        <begin position="23"/>
        <end position="47"/>
    </location>
</feature>
<dbReference type="Pfam" id="PF00145">
    <property type="entry name" value="DNA_methylase"/>
    <property type="match status" value="1"/>
</dbReference>
<feature type="signal peptide" evidence="8">
    <location>
        <begin position="1"/>
        <end position="19"/>
    </location>
</feature>
<dbReference type="PRINTS" id="PR00105">
    <property type="entry name" value="C5METTRFRASE"/>
</dbReference>
<evidence type="ECO:0000313" key="9">
    <source>
        <dbReference type="EMBL" id="CAI3987506.1"/>
    </source>
</evidence>
<dbReference type="PANTHER" id="PTHR46098:SF1">
    <property type="entry name" value="TRNA (CYTOSINE(38)-C(5))-METHYLTRANSFERASE"/>
    <property type="match status" value="1"/>
</dbReference>
<dbReference type="GO" id="GO:0032259">
    <property type="term" value="P:methylation"/>
    <property type="evidence" value="ECO:0007669"/>
    <property type="project" value="UniProtKB-KW"/>
</dbReference>
<name>A0A9P1CC04_9DINO</name>
<dbReference type="EMBL" id="CAMXCT020001173">
    <property type="protein sequence ID" value="CAL1140881.1"/>
    <property type="molecule type" value="Genomic_DNA"/>
</dbReference>
<sequence>MKLSRPCLLLVCVVMAALGQPGPPGPGEGPSQPPVAHTHTPGAGPNAANNLAQAIWLYLQGGSSAGGPPGAASGLPPPPPAPVGSAPGASGSTEPPPWRRSHSRVPAPPVAAPAEVEATTPAVETAAPSGTVVEVPDNTTGPTPKAASKRPLTLDLRHCRVCQETAYQGKGICLNTDCDLHKAWKYPQQSRKKQNRGKKRPIWYAHATQNKHGQKWHEDDEEEWNDEGHWTSADPLWKGDRWQDWRDDGGHSVKKERLLLGRDAGLGAMNCHGRQEEDQGTSSAAVQDSSLIASLTTSGCPGASTQAVALNGATWTQHLENVRVFKEQCVSQDAVLLCPGKNSFGQAYDEKLALESLKREGKYLCLMNALWLDQSFSATPQIPISQGAIDQVKAHWFSEPTGLDQQQVTAGVLQQEVDSKKMPAFGTWKRLSAEESVIAFFEAAGAEARNVEAGAQDDQLQKWLTHCLACPVLIRVVADSQEMEWVAQQLREDQTQLSFLARTPTQRIFDVMQKREAMGVAYTPEALLDLYDKKLKLSAKSEKLTKGFLGHASLVMNRALRHDSILKVILAEESTGKSLWDSVSKLHAMVAKSSRFEEVSWLFVHMHDAKICGYLDGEVSVRQLNGQGATGGKGLCDLVLFKMRFRDYFVGDFFLLTEAKEMPEKYRQALKDLFSSHENLRAKVGFPNSPGDLSWKAGWTRSADHCLQLIQDSVFGTVFDDNLKAAMVAGKGPLDTLNLDTKLGERFVEFKNSLRKELDEARAEASAAARAEAQDEKEDVDVAAGKPVRSMAYKAFLADVQSKIGEIKKEEVLEQIQFYEDKARNLMSSNVQLFVFEPSETQLGAYFDKAAACQVRGSGSQWVGVLLDPAQWGESVTNPHIRVCPLNQAYLKTFLAPVVKSRDRQQLSLHNRDLFFYFDSFLAGNLSKVLGSFQTPAGDALSKSSFTVFVSYDEESLRQRRQYIKANSTTFQQVEQLTLVTAEPFGDAMTKQNRKLYKGSSFGNKIGDVMLDSPKTLWSMTLKDKVTLFGKYRVAVGGRTAGEAESHRGVSTRKMTTEEPVFWHSRPVNLCVELLCSYNLAAMVDAGAGDGNMALACALSRLPYVGLCLTEEHQTQVQERIVTEIMLRMLSSAETVYEPKLAASLGGDRASRSSQTSAAPAATTVGASTGSTPSNPVPSSGSGSSGTAAAAKSAARKVQKRPSLKGSRSRAAKAKTTLLPAQPEVQLLPVQPPSSVAEVTLASDCSGLCTEGPAVRVNLPPAVTVKHVYTSEIEPKFRAFITQFVQPQRLENNMENTRDLEPVWFDVDLYTVGSPCQSWSVAGVKEGASDCRGGLMAFIPYQIKKHKPRSFVAENVKGLLSLFPNEFNWLIETLRGIELPNGQPCYHVYWKVLNTEDYAILQHRERVYVVGIRRDTQVHHFHWPENFKQTLSLQQLLGNCGASEKRNLSHMTHDGDGNALSNTVRKNLQQFQNYLDRNPAKQHRDFIVDAGGSKASWMEDKCPCLTASRCKGKHGYWWHQGQRFLKPRDFLLLQGVWRLARNIFIARGILSACVLAPSQSGLNRRRRSSMAAPRPASASPQGVLAKAELELGIQAFLQKCDPGLKEKAGFELENARECLLFSRPFFAEDKLKSVSLTKAILFLTTLQNALKYPETELQDVPWKADSYNGNALVESFQEKVVACPALKSKAALEKKADEVESAAKFIARALDTIKETIPQTAALQGSVVCLDDLYVHLEFRFANMDP</sequence>
<feature type="coiled-coil region" evidence="6">
    <location>
        <begin position="751"/>
        <end position="778"/>
    </location>
</feature>
<keyword evidence="6" id="KW-0175">Coiled coil</keyword>
<feature type="compositionally biased region" description="Basic residues" evidence="7">
    <location>
        <begin position="1194"/>
        <end position="1213"/>
    </location>
</feature>
<comment type="similarity">
    <text evidence="4 5">Belongs to the class I-like SAM-binding methyltransferase superfamily. C5-methyltransferase family.</text>
</comment>
<gene>
    <name evidence="9" type="ORF">C1SCF055_LOCUS14770</name>
</gene>
<feature type="chain" id="PRO_5043270313" evidence="8">
    <location>
        <begin position="20"/>
        <end position="1746"/>
    </location>
</feature>
<comment type="caution">
    <text evidence="9">The sequence shown here is derived from an EMBL/GenBank/DDBJ whole genome shotgun (WGS) entry which is preliminary data.</text>
</comment>
<evidence type="ECO:0000256" key="5">
    <source>
        <dbReference type="RuleBase" id="RU000416"/>
    </source>
</evidence>
<dbReference type="NCBIfam" id="TIGR00675">
    <property type="entry name" value="dcm"/>
    <property type="match status" value="1"/>
</dbReference>
<proteinExistence type="inferred from homology"/>
<evidence type="ECO:0000256" key="4">
    <source>
        <dbReference type="PROSITE-ProRule" id="PRU01016"/>
    </source>
</evidence>